<dbReference type="AlphaFoldDB" id="A0A6I6LIA9"/>
<gene>
    <name evidence="1" type="ORF">GQA94_09410</name>
</gene>
<accession>A0A6I6LIA9</accession>
<organism evidence="1 2">
    <name type="scientific">Stutzerimonas stutzeri</name>
    <name type="common">Pseudomonas stutzeri</name>
    <dbReference type="NCBI Taxonomy" id="316"/>
    <lineage>
        <taxon>Bacteria</taxon>
        <taxon>Pseudomonadati</taxon>
        <taxon>Pseudomonadota</taxon>
        <taxon>Gammaproteobacteria</taxon>
        <taxon>Pseudomonadales</taxon>
        <taxon>Pseudomonadaceae</taxon>
        <taxon>Stutzerimonas</taxon>
    </lineage>
</organism>
<evidence type="ECO:0000313" key="1">
    <source>
        <dbReference type="EMBL" id="QGZ30264.1"/>
    </source>
</evidence>
<dbReference type="EMBL" id="CP046902">
    <property type="protein sequence ID" value="QGZ30264.1"/>
    <property type="molecule type" value="Genomic_DNA"/>
</dbReference>
<dbReference type="OrthoDB" id="6196114at2"/>
<reference evidence="1 2" key="1">
    <citation type="submission" date="2019-12" db="EMBL/GenBank/DDBJ databases">
        <title>Complete genome sequence of Pseudomonas stutzeri.</title>
        <authorList>
            <person name="Lim S.R."/>
            <person name="Kim J.H."/>
        </authorList>
    </citation>
    <scope>NUCLEOTIDE SEQUENCE [LARGE SCALE GENOMIC DNA]</scope>
    <source>
        <strain evidence="1 2">PM101005</strain>
    </source>
</reference>
<proteinExistence type="predicted"/>
<sequence length="122" mass="13691">MTQTPPSKAAHLLDDLESIRALLGDQDPPVLNETVDPDSIPLLSDVVERAPDMAARPEIEPREPAVRTAFRTLAERHLDHELRTAAQLILQDVIDDFVPQIEAELRSRLEAKAEQLIKTQRT</sequence>
<dbReference type="Proteomes" id="UP000438983">
    <property type="component" value="Chromosome"/>
</dbReference>
<name>A0A6I6LIA9_STUST</name>
<evidence type="ECO:0000313" key="2">
    <source>
        <dbReference type="Proteomes" id="UP000438983"/>
    </source>
</evidence>
<dbReference type="RefSeq" id="WP_158187767.1">
    <property type="nucleotide sequence ID" value="NZ_CP046902.1"/>
</dbReference>
<protein>
    <submittedName>
        <fullName evidence="1">DNA polymerase III subunit chi</fullName>
    </submittedName>
</protein>